<name>A0ABW0ISY7_9HYPH</name>
<gene>
    <name evidence="1" type="ORF">ACFPOB_12495</name>
</gene>
<proteinExistence type="predicted"/>
<evidence type="ECO:0008006" key="3">
    <source>
        <dbReference type="Google" id="ProtNLM"/>
    </source>
</evidence>
<reference evidence="2" key="1">
    <citation type="journal article" date="2019" name="Int. J. Syst. Evol. Microbiol.">
        <title>The Global Catalogue of Microorganisms (GCM) 10K type strain sequencing project: providing services to taxonomists for standard genome sequencing and annotation.</title>
        <authorList>
            <consortium name="The Broad Institute Genomics Platform"/>
            <consortium name="The Broad Institute Genome Sequencing Center for Infectious Disease"/>
            <person name="Wu L."/>
            <person name="Ma J."/>
        </authorList>
    </citation>
    <scope>NUCLEOTIDE SEQUENCE [LARGE SCALE GENOMIC DNA]</scope>
    <source>
        <strain evidence="2">NCAIM B.01391</strain>
    </source>
</reference>
<comment type="caution">
    <text evidence="1">The sequence shown here is derived from an EMBL/GenBank/DDBJ whole genome shotgun (WGS) entry which is preliminary data.</text>
</comment>
<dbReference type="EMBL" id="JBHSLW010000013">
    <property type="protein sequence ID" value="MFC5420379.1"/>
    <property type="molecule type" value="Genomic_DNA"/>
</dbReference>
<sequence>MMNLLPTLSTHDLDRELKKPERLRLHPSRGATDAYGIEILGAPFDHINRNARIVIVGVTPGPTQARRSYDAVRAAAVKGIDPQADLERIKAEASFRGNVIEPNLKSLLEHGGLAESAGIEDIDNLWTKEASKVHFTSTIRYPTFINGKLFNNQIDSLEHPELRKYVETYLAEELASVPTDADIVALGQKGPRIVRHAARAAGIDSRRVVALPHPSGSATGAVRDFLSKNKTRSVRPCRCMLCDRTRIPKGWDLSSRFEMHDLVHGTGSSQRAG</sequence>
<evidence type="ECO:0000313" key="1">
    <source>
        <dbReference type="EMBL" id="MFC5420379.1"/>
    </source>
</evidence>
<dbReference type="Gene3D" id="3.40.470.10">
    <property type="entry name" value="Uracil-DNA glycosylase-like domain"/>
    <property type="match status" value="1"/>
</dbReference>
<dbReference type="RefSeq" id="WP_377798730.1">
    <property type="nucleotide sequence ID" value="NZ_JBHSLW010000013.1"/>
</dbReference>
<dbReference type="InterPro" id="IPR036895">
    <property type="entry name" value="Uracil-DNA_glycosylase-like_sf"/>
</dbReference>
<evidence type="ECO:0000313" key="2">
    <source>
        <dbReference type="Proteomes" id="UP001596053"/>
    </source>
</evidence>
<dbReference type="Proteomes" id="UP001596053">
    <property type="component" value="Unassembled WGS sequence"/>
</dbReference>
<protein>
    <recommendedName>
        <fullName evidence="3">Uracil DNA glycosylase superfamily protein</fullName>
    </recommendedName>
</protein>
<keyword evidence="2" id="KW-1185">Reference proteome</keyword>
<organism evidence="1 2">
    <name type="scientific">Bosea eneae</name>
    <dbReference type="NCBI Taxonomy" id="151454"/>
    <lineage>
        <taxon>Bacteria</taxon>
        <taxon>Pseudomonadati</taxon>
        <taxon>Pseudomonadota</taxon>
        <taxon>Alphaproteobacteria</taxon>
        <taxon>Hyphomicrobiales</taxon>
        <taxon>Boseaceae</taxon>
        <taxon>Bosea</taxon>
    </lineage>
</organism>
<accession>A0ABW0ISY7</accession>